<dbReference type="AlphaFoldDB" id="A0A2P2M6P6"/>
<protein>
    <submittedName>
        <fullName evidence="1">Uncharacterized protein</fullName>
    </submittedName>
</protein>
<proteinExistence type="predicted"/>
<reference evidence="1" key="1">
    <citation type="submission" date="2018-02" db="EMBL/GenBank/DDBJ databases">
        <title>Rhizophora mucronata_Transcriptome.</title>
        <authorList>
            <person name="Meera S.P."/>
            <person name="Sreeshan A."/>
            <person name="Augustine A."/>
        </authorList>
    </citation>
    <scope>NUCLEOTIDE SEQUENCE</scope>
    <source>
        <tissue evidence="1">Leaf</tissue>
    </source>
</reference>
<evidence type="ECO:0000313" key="1">
    <source>
        <dbReference type="EMBL" id="MBX25880.1"/>
    </source>
</evidence>
<name>A0A2P2M6P6_RHIMU</name>
<dbReference type="EMBL" id="GGEC01045396">
    <property type="protein sequence ID" value="MBX25880.1"/>
    <property type="molecule type" value="Transcribed_RNA"/>
</dbReference>
<organism evidence="1">
    <name type="scientific">Rhizophora mucronata</name>
    <name type="common">Asiatic mangrove</name>
    <dbReference type="NCBI Taxonomy" id="61149"/>
    <lineage>
        <taxon>Eukaryota</taxon>
        <taxon>Viridiplantae</taxon>
        <taxon>Streptophyta</taxon>
        <taxon>Embryophyta</taxon>
        <taxon>Tracheophyta</taxon>
        <taxon>Spermatophyta</taxon>
        <taxon>Magnoliopsida</taxon>
        <taxon>eudicotyledons</taxon>
        <taxon>Gunneridae</taxon>
        <taxon>Pentapetalae</taxon>
        <taxon>rosids</taxon>
        <taxon>fabids</taxon>
        <taxon>Malpighiales</taxon>
        <taxon>Rhizophoraceae</taxon>
        <taxon>Rhizophora</taxon>
    </lineage>
</organism>
<sequence>MRHRLLIANTYHNSLIMSFNILEFEMHG</sequence>
<accession>A0A2P2M6P6</accession>